<feature type="region of interest" description="Disordered" evidence="6">
    <location>
        <begin position="269"/>
        <end position="300"/>
    </location>
</feature>
<dbReference type="GO" id="GO:0005813">
    <property type="term" value="C:centrosome"/>
    <property type="evidence" value="ECO:0007669"/>
    <property type="project" value="TreeGrafter"/>
</dbReference>
<accession>E4YEC3</accession>
<gene>
    <name evidence="7" type="ORF">GSOID_T00021828001</name>
</gene>
<evidence type="ECO:0000313" key="7">
    <source>
        <dbReference type="EMBL" id="CBY33873.1"/>
    </source>
</evidence>
<dbReference type="InterPro" id="IPR026099">
    <property type="entry name" value="Odf2-rel"/>
</dbReference>
<dbReference type="PANTHER" id="PTHR23162">
    <property type="entry name" value="OUTER DENSE FIBER OF SPERM TAILS 2"/>
    <property type="match status" value="1"/>
</dbReference>
<evidence type="ECO:0000256" key="3">
    <source>
        <dbReference type="ARBA" id="ARBA00022490"/>
    </source>
</evidence>
<dbReference type="GO" id="GO:0005814">
    <property type="term" value="C:centriole"/>
    <property type="evidence" value="ECO:0007669"/>
    <property type="project" value="UniProtKB-SubCell"/>
</dbReference>
<evidence type="ECO:0000256" key="5">
    <source>
        <dbReference type="ARBA" id="ARBA00023212"/>
    </source>
</evidence>
<organism evidence="7">
    <name type="scientific">Oikopleura dioica</name>
    <name type="common">Tunicate</name>
    <dbReference type="NCBI Taxonomy" id="34765"/>
    <lineage>
        <taxon>Eukaryota</taxon>
        <taxon>Metazoa</taxon>
        <taxon>Chordata</taxon>
        <taxon>Tunicata</taxon>
        <taxon>Appendicularia</taxon>
        <taxon>Copelata</taxon>
        <taxon>Oikopleuridae</taxon>
        <taxon>Oikopleura</taxon>
    </lineage>
</organism>
<keyword evidence="3" id="KW-0963">Cytoplasm</keyword>
<sequence>MLQLKNDELNIDLKRSQHELSAWKERSIRNTVDAEESSLNHKRNERDLEFKTEKISALTTDNEIKEETIAKQAREISTMKITIAEMKSQIQDMNYRKDRELDLAREDAMGSMAALKDLPEELRIAHRRLDESLGEIRALEEANSDLKFQLDRSQKQLILTEQNESEMKIYHNKLSAAEIRLDEVQKALEETTEELDIARSETQQWRVRADERQQSINALERQIEAANAESRRTLIAEREKYEIKERSLQTKYSDMELELTRQKGELRAVKSQRDELESRSEHVMSDLRERLDHSEATNRSMQSYVNFLKTSYTSTFGDALDE</sequence>
<evidence type="ECO:0000256" key="4">
    <source>
        <dbReference type="ARBA" id="ARBA00023054"/>
    </source>
</evidence>
<proteinExistence type="inferred from homology"/>
<evidence type="ECO:0000256" key="2">
    <source>
        <dbReference type="ARBA" id="ARBA00009316"/>
    </source>
</evidence>
<dbReference type="PANTHER" id="PTHR23162:SF10">
    <property type="entry name" value="FI13205P"/>
    <property type="match status" value="1"/>
</dbReference>
<dbReference type="EMBL" id="FN654454">
    <property type="protein sequence ID" value="CBY33873.1"/>
    <property type="molecule type" value="Genomic_DNA"/>
</dbReference>
<evidence type="ECO:0000256" key="6">
    <source>
        <dbReference type="SAM" id="MobiDB-lite"/>
    </source>
</evidence>
<keyword evidence="4" id="KW-0175">Coiled coil</keyword>
<dbReference type="AlphaFoldDB" id="E4YEC3"/>
<evidence type="ECO:0000256" key="1">
    <source>
        <dbReference type="ARBA" id="ARBA00004114"/>
    </source>
</evidence>
<comment type="similarity">
    <text evidence="2">Belongs to the ODF2 family.</text>
</comment>
<comment type="subcellular location">
    <subcellularLocation>
        <location evidence="1">Cytoplasm</location>
        <location evidence="1">Cytoskeleton</location>
        <location evidence="1">Microtubule organizing center</location>
        <location evidence="1">Centrosome</location>
        <location evidence="1">Centriole</location>
    </subcellularLocation>
</comment>
<reference evidence="7" key="1">
    <citation type="journal article" date="2010" name="Science">
        <title>Plasticity of animal genome architecture unmasked by rapid evolution of a pelagic tunicate.</title>
        <authorList>
            <person name="Denoeud F."/>
            <person name="Henriet S."/>
            <person name="Mungpakdee S."/>
            <person name="Aury J.M."/>
            <person name="Da Silva C."/>
            <person name="Brinkmann H."/>
            <person name="Mikhaleva J."/>
            <person name="Olsen L.C."/>
            <person name="Jubin C."/>
            <person name="Canestro C."/>
            <person name="Bouquet J.M."/>
            <person name="Danks G."/>
            <person name="Poulain J."/>
            <person name="Campsteijn C."/>
            <person name="Adamski M."/>
            <person name="Cross I."/>
            <person name="Yadetie F."/>
            <person name="Muffato M."/>
            <person name="Louis A."/>
            <person name="Butcher S."/>
            <person name="Tsagkogeorga G."/>
            <person name="Konrad A."/>
            <person name="Singh S."/>
            <person name="Jensen M.F."/>
            <person name="Cong E.H."/>
            <person name="Eikeseth-Otteraa H."/>
            <person name="Noel B."/>
            <person name="Anthouard V."/>
            <person name="Porcel B.M."/>
            <person name="Kachouri-Lafond R."/>
            <person name="Nishino A."/>
            <person name="Ugolini M."/>
            <person name="Chourrout P."/>
            <person name="Nishida H."/>
            <person name="Aasland R."/>
            <person name="Huzurbazar S."/>
            <person name="Westhof E."/>
            <person name="Delsuc F."/>
            <person name="Lehrach H."/>
            <person name="Reinhardt R."/>
            <person name="Weissenbach J."/>
            <person name="Roy S.W."/>
            <person name="Artiguenave F."/>
            <person name="Postlethwait J.H."/>
            <person name="Manak J.R."/>
            <person name="Thompson E.M."/>
            <person name="Jaillon O."/>
            <person name="Du Pasquier L."/>
            <person name="Boudinot P."/>
            <person name="Liberles D.A."/>
            <person name="Volff J.N."/>
            <person name="Philippe H."/>
            <person name="Lenhard B."/>
            <person name="Roest Crollius H."/>
            <person name="Wincker P."/>
            <person name="Chourrout D."/>
        </authorList>
    </citation>
    <scope>NUCLEOTIDE SEQUENCE [LARGE SCALE GENOMIC DNA]</scope>
</reference>
<dbReference type="Proteomes" id="UP000011014">
    <property type="component" value="Unassembled WGS sequence"/>
</dbReference>
<keyword evidence="5" id="KW-0206">Cytoskeleton</keyword>
<dbReference type="GO" id="GO:1902017">
    <property type="term" value="P:regulation of cilium assembly"/>
    <property type="evidence" value="ECO:0007669"/>
    <property type="project" value="TreeGrafter"/>
</dbReference>
<name>E4YEC3_OIKDI</name>
<feature type="compositionally biased region" description="Basic and acidic residues" evidence="6">
    <location>
        <begin position="269"/>
        <end position="296"/>
    </location>
</feature>
<protein>
    <submittedName>
        <fullName evidence="7">Uncharacterized protein</fullName>
    </submittedName>
</protein>